<organism evidence="1 2">
    <name type="scientific">Oleiagrimonas soli</name>
    <dbReference type="NCBI Taxonomy" id="1543381"/>
    <lineage>
        <taxon>Bacteria</taxon>
        <taxon>Pseudomonadati</taxon>
        <taxon>Pseudomonadota</taxon>
        <taxon>Gammaproteobacteria</taxon>
        <taxon>Lysobacterales</taxon>
        <taxon>Rhodanobacteraceae</taxon>
        <taxon>Oleiagrimonas</taxon>
    </lineage>
</organism>
<dbReference type="EMBL" id="JROI01000014">
    <property type="protein sequence ID" value="KGI77074.1"/>
    <property type="molecule type" value="Genomic_DNA"/>
</dbReference>
<dbReference type="STRING" id="1543381.LF63_0112565"/>
<dbReference type="Proteomes" id="UP000029708">
    <property type="component" value="Unassembled WGS sequence"/>
</dbReference>
<proteinExistence type="predicted"/>
<comment type="caution">
    <text evidence="1">The sequence shown here is derived from an EMBL/GenBank/DDBJ whole genome shotgun (WGS) entry which is preliminary data.</text>
</comment>
<gene>
    <name evidence="1" type="ORF">LF63_0112565</name>
</gene>
<sequence length="87" mass="9337">MPSAPSPSTITHIHFIDLLPRTDVSRLGPIPGDRGALSGQPAARMRAVFGQARLNGKAGRVAPHHAFAGQRLYDAAFHLSLYPQGRI</sequence>
<reference evidence="1 2" key="1">
    <citation type="submission" date="2014-09" db="EMBL/GenBank/DDBJ databases">
        <title>Xanthomonadaceae 3.5X direct submission.</title>
        <authorList>
            <person name="Fang T."/>
            <person name="Wang H."/>
        </authorList>
    </citation>
    <scope>NUCLEOTIDE SEQUENCE [LARGE SCALE GENOMIC DNA]</scope>
    <source>
        <strain evidence="1 2">3.5X</strain>
    </source>
</reference>
<protein>
    <submittedName>
        <fullName evidence="1">Uncharacterized protein</fullName>
    </submittedName>
</protein>
<accession>A0A099CTJ2</accession>
<evidence type="ECO:0000313" key="1">
    <source>
        <dbReference type="EMBL" id="KGI77074.1"/>
    </source>
</evidence>
<name>A0A099CTJ2_9GAMM</name>
<keyword evidence="2" id="KW-1185">Reference proteome</keyword>
<dbReference type="AlphaFoldDB" id="A0A099CTJ2"/>
<evidence type="ECO:0000313" key="2">
    <source>
        <dbReference type="Proteomes" id="UP000029708"/>
    </source>
</evidence>
<dbReference type="HOGENOM" id="CLU_2480304_0_0_6"/>